<sequence>MNFHSIWPLLLKEKWTATPSKGLDIRTYDYVKPGCKRSRGTRGVDYFNGEDELLVYVRSDKDLCSRHGISNVVVRWKDPIGAGSEYSASDNASNTDDAVHDGNGIPDTTTEQLLRHTETLQGCGDMDKLDPNLVTGELDTFLESDGEGQEDSGENADDSDSDCDDGPDEDGPDCTELRSELTRVTLLMSEEELGRLHMSIQGK</sequence>
<dbReference type="OrthoDB" id="128361at2759"/>
<comment type="caution">
    <text evidence="2">The sequence shown here is derived from an EMBL/GenBank/DDBJ whole genome shotgun (WGS) entry which is preliminary data.</text>
</comment>
<proteinExistence type="predicted"/>
<feature type="region of interest" description="Disordered" evidence="1">
    <location>
        <begin position="143"/>
        <end position="176"/>
    </location>
</feature>
<organism evidence="2 3">
    <name type="scientific">Phytophthora megakarya</name>
    <dbReference type="NCBI Taxonomy" id="4795"/>
    <lineage>
        <taxon>Eukaryota</taxon>
        <taxon>Sar</taxon>
        <taxon>Stramenopiles</taxon>
        <taxon>Oomycota</taxon>
        <taxon>Peronosporomycetes</taxon>
        <taxon>Peronosporales</taxon>
        <taxon>Peronosporaceae</taxon>
        <taxon>Phytophthora</taxon>
    </lineage>
</organism>
<keyword evidence="3" id="KW-1185">Reference proteome</keyword>
<dbReference type="AlphaFoldDB" id="A0A225VC99"/>
<evidence type="ECO:0000256" key="1">
    <source>
        <dbReference type="SAM" id="MobiDB-lite"/>
    </source>
</evidence>
<feature type="region of interest" description="Disordered" evidence="1">
    <location>
        <begin position="84"/>
        <end position="108"/>
    </location>
</feature>
<evidence type="ECO:0000313" key="2">
    <source>
        <dbReference type="EMBL" id="OWZ02407.1"/>
    </source>
</evidence>
<accession>A0A225VC99</accession>
<dbReference type="EMBL" id="NBNE01006192">
    <property type="protein sequence ID" value="OWZ02407.1"/>
    <property type="molecule type" value="Genomic_DNA"/>
</dbReference>
<feature type="compositionally biased region" description="Acidic residues" evidence="1">
    <location>
        <begin position="143"/>
        <end position="173"/>
    </location>
</feature>
<dbReference type="Proteomes" id="UP000198211">
    <property type="component" value="Unassembled WGS sequence"/>
</dbReference>
<feature type="compositionally biased region" description="Polar residues" evidence="1">
    <location>
        <begin position="86"/>
        <end position="96"/>
    </location>
</feature>
<name>A0A225VC99_9STRA</name>
<protein>
    <submittedName>
        <fullName evidence="2">Uncharacterized protein</fullName>
    </submittedName>
</protein>
<gene>
    <name evidence="2" type="ORF">PHMEG_00026042</name>
</gene>
<reference evidence="3" key="1">
    <citation type="submission" date="2017-03" db="EMBL/GenBank/DDBJ databases">
        <title>Phytopthora megakarya and P. palmivora, two closely related causual agents of cacao black pod achieved similar genome size and gene model numbers by different mechanisms.</title>
        <authorList>
            <person name="Ali S."/>
            <person name="Shao J."/>
            <person name="Larry D.J."/>
            <person name="Kronmiller B."/>
            <person name="Shen D."/>
            <person name="Strem M.D."/>
            <person name="Melnick R.L."/>
            <person name="Guiltinan M.J."/>
            <person name="Tyler B.M."/>
            <person name="Meinhardt L.W."/>
            <person name="Bailey B.A."/>
        </authorList>
    </citation>
    <scope>NUCLEOTIDE SEQUENCE [LARGE SCALE GENOMIC DNA]</scope>
    <source>
        <strain evidence="3">zdho120</strain>
    </source>
</reference>
<evidence type="ECO:0000313" key="3">
    <source>
        <dbReference type="Proteomes" id="UP000198211"/>
    </source>
</evidence>